<accession>A0A397YE98</accession>
<evidence type="ECO:0000256" key="1">
    <source>
        <dbReference type="SAM" id="MobiDB-lite"/>
    </source>
</evidence>
<dbReference type="EMBL" id="CM010636">
    <property type="protein sequence ID" value="RID48986.1"/>
    <property type="molecule type" value="Genomic_DNA"/>
</dbReference>
<dbReference type="PANTHER" id="PTHR21530:SF9">
    <property type="entry name" value="TRAB FAMILY PROTEIN"/>
    <property type="match status" value="1"/>
</dbReference>
<evidence type="ECO:0000256" key="2">
    <source>
        <dbReference type="SAM" id="Phobius"/>
    </source>
</evidence>
<feature type="compositionally biased region" description="Basic and acidic residues" evidence="1">
    <location>
        <begin position="13"/>
        <end position="30"/>
    </location>
</feature>
<dbReference type="Pfam" id="PF01963">
    <property type="entry name" value="TraB_PrgY_gumN"/>
    <property type="match status" value="1"/>
</dbReference>
<dbReference type="InterPro" id="IPR046345">
    <property type="entry name" value="TraB_PrgY-like"/>
</dbReference>
<dbReference type="AlphaFoldDB" id="A0A397YE98"/>
<feature type="transmembrane region" description="Helical" evidence="2">
    <location>
        <begin position="350"/>
        <end position="370"/>
    </location>
</feature>
<dbReference type="PANTHER" id="PTHR21530">
    <property type="entry name" value="PHEROMONE SHUTDOWN PROTEIN"/>
    <property type="match status" value="1"/>
</dbReference>
<keyword evidence="2" id="KW-0812">Transmembrane</keyword>
<proteinExistence type="predicted"/>
<dbReference type="CDD" id="cd14726">
    <property type="entry name" value="TraB_PrgY-like"/>
    <property type="match status" value="1"/>
</dbReference>
<sequence length="373" mass="41104">MSMEPTQSPPSETEVHSSEDFVHGEEDSKPTGDMSSSESIVNVEKEDLLDDDAVVEEAHDDSDSVVSGGDAPAAGDDGDGECSPEVLELLEELVKSGAMLTCDSTAETGSCYVLLIGTSHVSEESCRVVKAVISYLKPEAVLVELCSSRVSLLQPQTLKIPTMWEMIESLKQKQNIFGILYEWFLAKIASEFGVFPGSEFRVAYEEACKYGGKVMLVDRPIQITLKRTWAKMPLWHKVKFVYTLMFQDVFLPSSEEHGKRPQEMETADSMTLLIEELSKEFPSLIETLVYERDRYMATALLDIASGCNLVVAVIGYGHINGIKKNWKQPVSIEDLMEIPGDGSVFTVKRIVSSVAIAVAGTAIFTGILLARRR</sequence>
<feature type="region of interest" description="Disordered" evidence="1">
    <location>
        <begin position="1"/>
        <end position="82"/>
    </location>
</feature>
<dbReference type="Proteomes" id="UP000264353">
    <property type="component" value="Chromosome A9"/>
</dbReference>
<feature type="compositionally biased region" description="Low complexity" evidence="1">
    <location>
        <begin position="64"/>
        <end position="75"/>
    </location>
</feature>
<keyword evidence="2" id="KW-1133">Transmembrane helix</keyword>
<feature type="compositionally biased region" description="Acidic residues" evidence="1">
    <location>
        <begin position="47"/>
        <end position="60"/>
    </location>
</feature>
<name>A0A397YE98_BRACM</name>
<organism evidence="3 4">
    <name type="scientific">Brassica campestris</name>
    <name type="common">Field mustard</name>
    <dbReference type="NCBI Taxonomy" id="3711"/>
    <lineage>
        <taxon>Eukaryota</taxon>
        <taxon>Viridiplantae</taxon>
        <taxon>Streptophyta</taxon>
        <taxon>Embryophyta</taxon>
        <taxon>Tracheophyta</taxon>
        <taxon>Spermatophyta</taxon>
        <taxon>Magnoliopsida</taxon>
        <taxon>eudicotyledons</taxon>
        <taxon>Gunneridae</taxon>
        <taxon>Pentapetalae</taxon>
        <taxon>rosids</taxon>
        <taxon>malvids</taxon>
        <taxon>Brassicales</taxon>
        <taxon>Brassicaceae</taxon>
        <taxon>Brassiceae</taxon>
        <taxon>Brassica</taxon>
    </lineage>
</organism>
<reference evidence="3 4" key="1">
    <citation type="submission" date="2018-06" db="EMBL/GenBank/DDBJ databases">
        <title>WGS assembly of Brassica rapa FPsc.</title>
        <authorList>
            <person name="Bowman J."/>
            <person name="Kohchi T."/>
            <person name="Yamato K."/>
            <person name="Jenkins J."/>
            <person name="Shu S."/>
            <person name="Ishizaki K."/>
            <person name="Yamaoka S."/>
            <person name="Nishihama R."/>
            <person name="Nakamura Y."/>
            <person name="Berger F."/>
            <person name="Adam C."/>
            <person name="Aki S."/>
            <person name="Althoff F."/>
            <person name="Araki T."/>
            <person name="Arteaga-Vazquez M."/>
            <person name="Balasubrmanian S."/>
            <person name="Bauer D."/>
            <person name="Boehm C."/>
            <person name="Briginshaw L."/>
            <person name="Caballero-Perez J."/>
            <person name="Catarino B."/>
            <person name="Chen F."/>
            <person name="Chiyoda S."/>
            <person name="Chovatia M."/>
            <person name="Davies K."/>
            <person name="Delmans M."/>
            <person name="Demura T."/>
            <person name="Dierschke T."/>
            <person name="Dolan L."/>
            <person name="Dorantes-Acosta A."/>
            <person name="Eklund D."/>
            <person name="Florent S."/>
            <person name="Flores-Sandoval E."/>
            <person name="Fujiyama A."/>
            <person name="Fukuzawa H."/>
            <person name="Galik B."/>
            <person name="Grimanelli D."/>
            <person name="Grimwood J."/>
            <person name="Grossniklaus U."/>
            <person name="Hamada T."/>
            <person name="Haseloff J."/>
            <person name="Hetherington A."/>
            <person name="Higo A."/>
            <person name="Hirakawa Y."/>
            <person name="Hundley H."/>
            <person name="Ikeda Y."/>
            <person name="Inoue K."/>
            <person name="Inoue S."/>
            <person name="Ishida S."/>
            <person name="Jia Q."/>
            <person name="Kakita M."/>
            <person name="Kanazawa T."/>
            <person name="Kawai Y."/>
            <person name="Kawashima T."/>
            <person name="Kennedy M."/>
            <person name="Kinose K."/>
            <person name="Kinoshita T."/>
            <person name="Kohara Y."/>
            <person name="Koide E."/>
            <person name="Komatsu K."/>
            <person name="Kopischke S."/>
            <person name="Kubo M."/>
            <person name="Kyozuka J."/>
            <person name="Lagercrantz U."/>
            <person name="Lin S."/>
            <person name="Lindquist E."/>
            <person name="Lipzen A."/>
            <person name="Lu C."/>
            <person name="Luna E."/>
            <person name="Martienssen R."/>
            <person name="Minamino N."/>
            <person name="Mizutani M."/>
            <person name="Mizutani M."/>
            <person name="Mochizuki N."/>
            <person name="Monte I."/>
            <person name="Mosher R."/>
            <person name="Nagasaki H."/>
            <person name="Nakagami H."/>
            <person name="Naramoto S."/>
            <person name="Nishitani K."/>
            <person name="Ohtani M."/>
            <person name="Okamoto T."/>
            <person name="Okumura M."/>
            <person name="Phillips J."/>
            <person name="Pollak B."/>
            <person name="Reinders A."/>
            <person name="Roevekamp M."/>
            <person name="Sano R."/>
            <person name="Sawa S."/>
            <person name="Schmid M."/>
            <person name="Shirakawa M."/>
            <person name="Solano R."/>
            <person name="Spunde A."/>
            <person name="Suetsugu N."/>
            <person name="Sugano S."/>
            <person name="Sugiyama A."/>
            <person name="Sun R."/>
            <person name="Suzuki Y."/>
            <person name="Takenaka M."/>
            <person name="Takezawa D."/>
            <person name="Tomogane H."/>
            <person name="Tsuzuki M."/>
            <person name="Ueda T."/>
            <person name="Umeda M."/>
            <person name="Ward J."/>
            <person name="Watanabe Y."/>
            <person name="Yazaki K."/>
            <person name="Yokoyama R."/>
            <person name="Yoshitake Y."/>
            <person name="Yotsui I."/>
            <person name="Zachgo S."/>
            <person name="Schmutz J."/>
        </authorList>
    </citation>
    <scope>NUCLEOTIDE SEQUENCE [LARGE SCALE GENOMIC DNA]</scope>
    <source>
        <strain evidence="4">cv. B-3</strain>
    </source>
</reference>
<dbReference type="InterPro" id="IPR002816">
    <property type="entry name" value="TraB/PrgY/GumN_fam"/>
</dbReference>
<evidence type="ECO:0000313" key="4">
    <source>
        <dbReference type="Proteomes" id="UP000264353"/>
    </source>
</evidence>
<protein>
    <recommendedName>
        <fullName evidence="5">TraB family protein</fullName>
    </recommendedName>
</protein>
<evidence type="ECO:0000313" key="3">
    <source>
        <dbReference type="EMBL" id="RID48986.1"/>
    </source>
</evidence>
<gene>
    <name evidence="3" type="ORF">BRARA_I05457</name>
</gene>
<keyword evidence="2" id="KW-0472">Membrane</keyword>
<evidence type="ECO:0008006" key="5">
    <source>
        <dbReference type="Google" id="ProtNLM"/>
    </source>
</evidence>
<feature type="compositionally biased region" description="Polar residues" evidence="1">
    <location>
        <begin position="1"/>
        <end position="11"/>
    </location>
</feature>